<evidence type="ECO:0000256" key="2">
    <source>
        <dbReference type="ARBA" id="ARBA00007557"/>
    </source>
</evidence>
<evidence type="ECO:0000256" key="4">
    <source>
        <dbReference type="ARBA" id="ARBA00022448"/>
    </source>
</evidence>
<comment type="subunit">
    <text evidence="3">Heterodimer of an alpha and a beta subunit.</text>
</comment>
<dbReference type="PANTHER" id="PTHR21294">
    <property type="entry name" value="ELECTRON TRANSFER FLAVOPROTEIN BETA-SUBUNIT"/>
    <property type="match status" value="1"/>
</dbReference>
<dbReference type="PANTHER" id="PTHR21294:SF8">
    <property type="entry name" value="ELECTRON TRANSFER FLAVOPROTEIN SUBUNIT BETA"/>
    <property type="match status" value="1"/>
</dbReference>
<accession>F5XFN9</accession>
<reference evidence="8 9" key="1">
    <citation type="submission" date="2011-05" db="EMBL/GenBank/DDBJ databases">
        <title>Whole genome sequence of Microlunatus phosphovorus NM-1.</title>
        <authorList>
            <person name="Hosoyama A."/>
            <person name="Sasaki K."/>
            <person name="Harada T."/>
            <person name="Igarashi R."/>
            <person name="Kawakoshi A."/>
            <person name="Sasagawa M."/>
            <person name="Fukada J."/>
            <person name="Nakamura S."/>
            <person name="Katano Y."/>
            <person name="Hanada S."/>
            <person name="Kamagata Y."/>
            <person name="Nakamura N."/>
            <person name="Yamazaki S."/>
            <person name="Fujita N."/>
        </authorList>
    </citation>
    <scope>NUCLEOTIDE SEQUENCE [LARGE SCALE GENOMIC DNA]</scope>
    <source>
        <strain evidence="9">ATCC 700054 / DSM 10555 / JCM 9379 / NBRC 101784 / NCIMB 13414 / VKM Ac-1990 / NM-1</strain>
    </source>
</reference>
<dbReference type="eggNOG" id="COG2086">
    <property type="taxonomic scope" value="Bacteria"/>
</dbReference>
<evidence type="ECO:0000313" key="8">
    <source>
        <dbReference type="EMBL" id="BAK35446.1"/>
    </source>
</evidence>
<evidence type="ECO:0000259" key="7">
    <source>
        <dbReference type="SMART" id="SM00893"/>
    </source>
</evidence>
<feature type="domain" description="Electron transfer flavoprotein alpha/beta-subunit N-terminal" evidence="7">
    <location>
        <begin position="23"/>
        <end position="213"/>
    </location>
</feature>
<name>F5XFN9_MICPN</name>
<dbReference type="GO" id="GO:0009055">
    <property type="term" value="F:electron transfer activity"/>
    <property type="evidence" value="ECO:0007669"/>
    <property type="project" value="InterPro"/>
</dbReference>
<dbReference type="RefSeq" id="WP_013863316.1">
    <property type="nucleotide sequence ID" value="NC_015635.1"/>
</dbReference>
<dbReference type="Proteomes" id="UP000007947">
    <property type="component" value="Chromosome"/>
</dbReference>
<evidence type="ECO:0000256" key="3">
    <source>
        <dbReference type="ARBA" id="ARBA00011355"/>
    </source>
</evidence>
<keyword evidence="5" id="KW-0249">Electron transport</keyword>
<evidence type="ECO:0000256" key="1">
    <source>
        <dbReference type="ARBA" id="ARBA00001974"/>
    </source>
</evidence>
<keyword evidence="9" id="KW-1185">Reference proteome</keyword>
<dbReference type="PIRSF" id="PIRSF000090">
    <property type="entry name" value="Beta-ETF"/>
    <property type="match status" value="1"/>
</dbReference>
<dbReference type="Pfam" id="PF01012">
    <property type="entry name" value="ETF"/>
    <property type="match status" value="1"/>
</dbReference>
<sequence>MKIVVLIKEVPDTYNKRVLDLETGLADRAASDAILDESSERALEVALSHAEVNDDVEILALCLGPESAATSARKAFAMGAHRVAHIADDALLGADIGLTAEALAAAIRQDGFDLVIAGSTATDGTSGMVPAALAELLDAALLSGLSAVDISGEAVAGTRITDGQVQQLRAAFPAVISITEALPEARFPNFKGIMAAKKKKIEQLDLTELSVEADREDTARSIMLSIAEKPPKQAGVLIVDSGDAGEQLAAFLVDNHLA</sequence>
<dbReference type="OrthoDB" id="9804960at2"/>
<comment type="function">
    <text evidence="6">The electron transfer flavoprotein serves as a specific electron acceptor for other dehydrogenases. It transfers the electrons to the main respiratory chain via ETF-ubiquinone oxidoreductase (ETF dehydrogenase).</text>
</comment>
<dbReference type="SUPFAM" id="SSF52402">
    <property type="entry name" value="Adenine nucleotide alpha hydrolases-like"/>
    <property type="match status" value="1"/>
</dbReference>
<dbReference type="STRING" id="1032480.MLP_24320"/>
<dbReference type="GO" id="GO:0005829">
    <property type="term" value="C:cytosol"/>
    <property type="evidence" value="ECO:0007669"/>
    <property type="project" value="TreeGrafter"/>
</dbReference>
<dbReference type="HOGENOM" id="CLU_060196_2_0_11"/>
<dbReference type="Gene3D" id="3.40.50.620">
    <property type="entry name" value="HUPs"/>
    <property type="match status" value="1"/>
</dbReference>
<keyword evidence="4" id="KW-0813">Transport</keyword>
<evidence type="ECO:0000313" key="9">
    <source>
        <dbReference type="Proteomes" id="UP000007947"/>
    </source>
</evidence>
<dbReference type="KEGG" id="mph:MLP_24320"/>
<dbReference type="AlphaFoldDB" id="F5XFN9"/>
<dbReference type="InterPro" id="IPR014730">
    <property type="entry name" value="ETF_a/b_N"/>
</dbReference>
<evidence type="ECO:0000256" key="5">
    <source>
        <dbReference type="ARBA" id="ARBA00022982"/>
    </source>
</evidence>
<dbReference type="EMBL" id="AP012204">
    <property type="protein sequence ID" value="BAK35446.1"/>
    <property type="molecule type" value="Genomic_DNA"/>
</dbReference>
<evidence type="ECO:0000256" key="6">
    <source>
        <dbReference type="ARBA" id="ARBA00025649"/>
    </source>
</evidence>
<dbReference type="InterPro" id="IPR014729">
    <property type="entry name" value="Rossmann-like_a/b/a_fold"/>
</dbReference>
<organism evidence="8 9">
    <name type="scientific">Microlunatus phosphovorus (strain ATCC 700054 / DSM 10555 / JCM 9379 / NBRC 101784 / NCIMB 13414 / VKM Ac-1990 / NM-1)</name>
    <dbReference type="NCBI Taxonomy" id="1032480"/>
    <lineage>
        <taxon>Bacteria</taxon>
        <taxon>Bacillati</taxon>
        <taxon>Actinomycetota</taxon>
        <taxon>Actinomycetes</taxon>
        <taxon>Propionibacteriales</taxon>
        <taxon>Propionibacteriaceae</taxon>
        <taxon>Microlunatus</taxon>
    </lineage>
</organism>
<dbReference type="SMART" id="SM00893">
    <property type="entry name" value="ETF"/>
    <property type="match status" value="1"/>
</dbReference>
<gene>
    <name evidence="8" type="primary">etfB</name>
    <name evidence="8" type="synonym">fixA</name>
    <name evidence="8" type="ordered locus">MLP_24320</name>
</gene>
<comment type="similarity">
    <text evidence="2">Belongs to the ETF beta-subunit/FixA family.</text>
</comment>
<comment type="cofactor">
    <cofactor evidence="1">
        <name>FAD</name>
        <dbReference type="ChEBI" id="CHEBI:57692"/>
    </cofactor>
</comment>
<dbReference type="InterPro" id="IPR012255">
    <property type="entry name" value="ETF_b"/>
</dbReference>
<proteinExistence type="inferred from homology"/>
<protein>
    <submittedName>
        <fullName evidence="8">Electron transfer flavoprotein subunit beta</fullName>
    </submittedName>
</protein>